<proteinExistence type="predicted"/>
<accession>A0A9P8L1F2</accession>
<sequence length="263" mass="28842">MKLKPDIARVCVGKLSAAALTNAGLRPGDPVYLRREASRFFDYYHMVDENGLQVAQDLVDLLPHINIKAEMQRLSDGITMSDAEETEEISGTGVAPYNRRYAVHRRIHELQTDTFPTPDLSQSTGSPKPRQAASEAESGDQRGESPASTIPKRRSKRLCTREETPGPSCTGTRAEAGINSSGEQKRAVNGVGFGRPKEFSYNGPSDRYRKMLAQRKLAAQCDEGVGEPPSGLTGRGKDIKAKKSSDYERQFELGDVGEVRKEG</sequence>
<keyword evidence="3" id="KW-1185">Reference proteome</keyword>
<feature type="compositionally biased region" description="Basic and acidic residues" evidence="1">
    <location>
        <begin position="235"/>
        <end position="246"/>
    </location>
</feature>
<feature type="region of interest" description="Disordered" evidence="1">
    <location>
        <begin position="220"/>
        <end position="246"/>
    </location>
</feature>
<evidence type="ECO:0000256" key="1">
    <source>
        <dbReference type="SAM" id="MobiDB-lite"/>
    </source>
</evidence>
<evidence type="ECO:0000313" key="2">
    <source>
        <dbReference type="EMBL" id="KAH0542980.1"/>
    </source>
</evidence>
<comment type="caution">
    <text evidence="2">The sequence shown here is derived from an EMBL/GenBank/DDBJ whole genome shotgun (WGS) entry which is preliminary data.</text>
</comment>
<organism evidence="2 3">
    <name type="scientific">Glutinoglossum americanum</name>
    <dbReference type="NCBI Taxonomy" id="1670608"/>
    <lineage>
        <taxon>Eukaryota</taxon>
        <taxon>Fungi</taxon>
        <taxon>Dikarya</taxon>
        <taxon>Ascomycota</taxon>
        <taxon>Pezizomycotina</taxon>
        <taxon>Geoglossomycetes</taxon>
        <taxon>Geoglossales</taxon>
        <taxon>Geoglossaceae</taxon>
        <taxon>Glutinoglossum</taxon>
    </lineage>
</organism>
<feature type="compositionally biased region" description="Polar residues" evidence="1">
    <location>
        <begin position="112"/>
        <end position="126"/>
    </location>
</feature>
<dbReference type="EMBL" id="JAGHQL010000042">
    <property type="protein sequence ID" value="KAH0542980.1"/>
    <property type="molecule type" value="Genomic_DNA"/>
</dbReference>
<dbReference type="Proteomes" id="UP000698800">
    <property type="component" value="Unassembled WGS sequence"/>
</dbReference>
<dbReference type="AlphaFoldDB" id="A0A9P8L1F2"/>
<protein>
    <submittedName>
        <fullName evidence="2">Uncharacterized protein</fullName>
    </submittedName>
</protein>
<reference evidence="2" key="1">
    <citation type="submission" date="2021-03" db="EMBL/GenBank/DDBJ databases">
        <title>Comparative genomics and phylogenomic investigation of the class Geoglossomycetes provide insights into ecological specialization and systematics.</title>
        <authorList>
            <person name="Melie T."/>
            <person name="Pirro S."/>
            <person name="Miller A.N."/>
            <person name="Quandt A."/>
        </authorList>
    </citation>
    <scope>NUCLEOTIDE SEQUENCE</scope>
    <source>
        <strain evidence="2">GBOQ0MN5Z8</strain>
    </source>
</reference>
<evidence type="ECO:0000313" key="3">
    <source>
        <dbReference type="Proteomes" id="UP000698800"/>
    </source>
</evidence>
<gene>
    <name evidence="2" type="ORF">FGG08_002668</name>
</gene>
<name>A0A9P8L1F2_9PEZI</name>
<feature type="region of interest" description="Disordered" evidence="1">
    <location>
        <begin position="110"/>
        <end position="205"/>
    </location>
</feature>